<sequence>MLNEWNNLSESFSNRQKQLASIKVKRKSPIYKHIVIKKCLKSSQEPLKPEIEVKKEFLLLPAAEETRQTHGFCSAKPRNRMTTLNSTRKTPDQLKSLRETSLDINSLKGKQDLPSYLMNSRINLGKKLNDIPKTNILKSLSISALDFNPDQSVFKYFSNDLEGVYNVVCFGGGAPVSKCCKLNIIVSISKTVGGKLICPHRNCVIKCLSNFMVDKDERDLLWGENEEKVKKSENNMKKLEEIRIGSAGEYSISMLCLQSKTLSAPRDTFSAFIDPLKQILKSNRRIKYKG</sequence>
<evidence type="ECO:0000313" key="1">
    <source>
        <dbReference type="EMBL" id="OMJ92209.1"/>
    </source>
</evidence>
<protein>
    <submittedName>
        <fullName evidence="1">Uncharacterized protein</fullName>
    </submittedName>
</protein>
<gene>
    <name evidence="1" type="ORF">SteCoe_5084</name>
</gene>
<accession>A0A1R2CT60</accession>
<name>A0A1R2CT60_9CILI</name>
<evidence type="ECO:0000313" key="2">
    <source>
        <dbReference type="Proteomes" id="UP000187209"/>
    </source>
</evidence>
<dbReference type="Proteomes" id="UP000187209">
    <property type="component" value="Unassembled WGS sequence"/>
</dbReference>
<proteinExistence type="predicted"/>
<organism evidence="1 2">
    <name type="scientific">Stentor coeruleus</name>
    <dbReference type="NCBI Taxonomy" id="5963"/>
    <lineage>
        <taxon>Eukaryota</taxon>
        <taxon>Sar</taxon>
        <taxon>Alveolata</taxon>
        <taxon>Ciliophora</taxon>
        <taxon>Postciliodesmatophora</taxon>
        <taxon>Heterotrichea</taxon>
        <taxon>Heterotrichida</taxon>
        <taxon>Stentoridae</taxon>
        <taxon>Stentor</taxon>
    </lineage>
</organism>
<dbReference type="OrthoDB" id="325948at2759"/>
<comment type="caution">
    <text evidence="1">The sequence shown here is derived from an EMBL/GenBank/DDBJ whole genome shotgun (WGS) entry which is preliminary data.</text>
</comment>
<reference evidence="1 2" key="1">
    <citation type="submission" date="2016-11" db="EMBL/GenBank/DDBJ databases">
        <title>The macronuclear genome of Stentor coeruleus: a giant cell with tiny introns.</title>
        <authorList>
            <person name="Slabodnick M."/>
            <person name="Ruby J.G."/>
            <person name="Reiff S.B."/>
            <person name="Swart E.C."/>
            <person name="Gosai S."/>
            <person name="Prabakaran S."/>
            <person name="Witkowska E."/>
            <person name="Larue G.E."/>
            <person name="Fisher S."/>
            <person name="Freeman R.M."/>
            <person name="Gunawardena J."/>
            <person name="Chu W."/>
            <person name="Stover N.A."/>
            <person name="Gregory B.D."/>
            <person name="Nowacki M."/>
            <person name="Derisi J."/>
            <person name="Roy S.W."/>
            <person name="Marshall W.F."/>
            <person name="Sood P."/>
        </authorList>
    </citation>
    <scope>NUCLEOTIDE SEQUENCE [LARGE SCALE GENOMIC DNA]</scope>
    <source>
        <strain evidence="1">WM001</strain>
    </source>
</reference>
<dbReference type="EMBL" id="MPUH01000066">
    <property type="protein sequence ID" value="OMJ92209.1"/>
    <property type="molecule type" value="Genomic_DNA"/>
</dbReference>
<dbReference type="AlphaFoldDB" id="A0A1R2CT60"/>
<keyword evidence="2" id="KW-1185">Reference proteome</keyword>